<evidence type="ECO:0000259" key="2">
    <source>
        <dbReference type="Pfam" id="PF23272"/>
    </source>
</evidence>
<protein>
    <submittedName>
        <fullName evidence="3">Uncharacterized protein</fullName>
    </submittedName>
</protein>
<feature type="domain" description="DUF7074" evidence="1">
    <location>
        <begin position="1"/>
        <end position="43"/>
    </location>
</feature>
<reference evidence="3 4" key="1">
    <citation type="submission" date="2020-10" db="EMBL/GenBank/DDBJ databases">
        <title>The Coptis chinensis genome and diversification of protoberbering-type alkaloids.</title>
        <authorList>
            <person name="Wang B."/>
            <person name="Shu S."/>
            <person name="Song C."/>
            <person name="Liu Y."/>
        </authorList>
    </citation>
    <scope>NUCLEOTIDE SEQUENCE [LARGE SCALE GENOMIC DNA]</scope>
    <source>
        <strain evidence="3">HL-2020</strain>
        <tissue evidence="3">Leaf</tissue>
    </source>
</reference>
<comment type="caution">
    <text evidence="3">The sequence shown here is derived from an EMBL/GenBank/DDBJ whole genome shotgun (WGS) entry which is preliminary data.</text>
</comment>
<sequence length="271" mass="31374">MAWRFRPKEGKATAFYKDYRRFVIARTDNKCNFTVVAIGDYHSGGNARKRKKNQKGFEKKTLVAKEEGNGASSLAVVGEIVNDALPVVESEDSFSSGKYLLYNGGGDRCKSMDHFLWSFLCALGEAQYLNRTLVIDLSMCLSSVYSTLNQDEEGKDFRGFKDYADEACRCEGYFDYEEVWYKIEDGRNIYIATDEPDTSFFDPLKDKYTTHFLDYYRDLWDEKSDWYAETMNLNKGNPVEFDGYVRVSVDTEVFLRGKKQVETFNDLQGWY</sequence>
<feature type="domain" description="DUF7075" evidence="2">
    <location>
        <begin position="181"/>
        <end position="263"/>
    </location>
</feature>
<gene>
    <name evidence="3" type="ORF">IFM89_001117</name>
</gene>
<dbReference type="PANTHER" id="PTHR31469:SF2">
    <property type="entry name" value="EXPRESSED PROTEIN"/>
    <property type="match status" value="1"/>
</dbReference>
<dbReference type="AlphaFoldDB" id="A0A835IJS0"/>
<evidence type="ECO:0000313" key="4">
    <source>
        <dbReference type="Proteomes" id="UP000631114"/>
    </source>
</evidence>
<dbReference type="EMBL" id="JADFTS010000002">
    <property type="protein sequence ID" value="KAF9618394.1"/>
    <property type="molecule type" value="Genomic_DNA"/>
</dbReference>
<dbReference type="GO" id="GO:0005794">
    <property type="term" value="C:Golgi apparatus"/>
    <property type="evidence" value="ECO:0007669"/>
    <property type="project" value="TreeGrafter"/>
</dbReference>
<dbReference type="OrthoDB" id="1882547at2759"/>
<dbReference type="InterPro" id="IPR055502">
    <property type="entry name" value="DUF7074"/>
</dbReference>
<accession>A0A835IJS0</accession>
<dbReference type="PANTHER" id="PTHR31469">
    <property type="entry name" value="OS07G0633600 PROTEIN"/>
    <property type="match status" value="1"/>
</dbReference>
<evidence type="ECO:0000313" key="3">
    <source>
        <dbReference type="EMBL" id="KAF9618394.1"/>
    </source>
</evidence>
<dbReference type="InterPro" id="IPR055503">
    <property type="entry name" value="DUF7075"/>
</dbReference>
<organism evidence="3 4">
    <name type="scientific">Coptis chinensis</name>
    <dbReference type="NCBI Taxonomy" id="261450"/>
    <lineage>
        <taxon>Eukaryota</taxon>
        <taxon>Viridiplantae</taxon>
        <taxon>Streptophyta</taxon>
        <taxon>Embryophyta</taxon>
        <taxon>Tracheophyta</taxon>
        <taxon>Spermatophyta</taxon>
        <taxon>Magnoliopsida</taxon>
        <taxon>Ranunculales</taxon>
        <taxon>Ranunculaceae</taxon>
        <taxon>Coptidoideae</taxon>
        <taxon>Coptis</taxon>
    </lineage>
</organism>
<dbReference type="Pfam" id="PF23269">
    <property type="entry name" value="DUF7074"/>
    <property type="match status" value="1"/>
</dbReference>
<keyword evidence="4" id="KW-1185">Reference proteome</keyword>
<name>A0A835IJS0_9MAGN</name>
<dbReference type="Pfam" id="PF23272">
    <property type="entry name" value="DUF7075"/>
    <property type="match status" value="2"/>
</dbReference>
<proteinExistence type="predicted"/>
<dbReference type="Proteomes" id="UP000631114">
    <property type="component" value="Unassembled WGS sequence"/>
</dbReference>
<evidence type="ECO:0000259" key="1">
    <source>
        <dbReference type="Pfam" id="PF23269"/>
    </source>
</evidence>
<feature type="domain" description="DUF7075" evidence="2">
    <location>
        <begin position="94"/>
        <end position="156"/>
    </location>
</feature>